<dbReference type="InterPro" id="IPR036397">
    <property type="entry name" value="RNaseH_sf"/>
</dbReference>
<proteinExistence type="predicted"/>
<dbReference type="SMART" id="SM00474">
    <property type="entry name" value="35EXOc"/>
    <property type="match status" value="1"/>
</dbReference>
<dbReference type="Gene3D" id="3.30.420.10">
    <property type="entry name" value="Ribonuclease H-like superfamily/Ribonuclease H"/>
    <property type="match status" value="1"/>
</dbReference>
<dbReference type="AlphaFoldDB" id="A0ABD1YDU6"/>
<evidence type="ECO:0000259" key="4">
    <source>
        <dbReference type="SMART" id="SM00474"/>
    </source>
</evidence>
<dbReference type="InterPro" id="IPR012337">
    <property type="entry name" value="RNaseH-like_sf"/>
</dbReference>
<dbReference type="EMBL" id="JBHFFA010000004">
    <property type="protein sequence ID" value="KAL2628690.1"/>
    <property type="molecule type" value="Genomic_DNA"/>
</dbReference>
<dbReference type="InterPro" id="IPR051132">
    <property type="entry name" value="3-5_Exonuclease_domain"/>
</dbReference>
<organism evidence="5 6">
    <name type="scientific">Riccia fluitans</name>
    <dbReference type="NCBI Taxonomy" id="41844"/>
    <lineage>
        <taxon>Eukaryota</taxon>
        <taxon>Viridiplantae</taxon>
        <taxon>Streptophyta</taxon>
        <taxon>Embryophyta</taxon>
        <taxon>Marchantiophyta</taxon>
        <taxon>Marchantiopsida</taxon>
        <taxon>Marchantiidae</taxon>
        <taxon>Marchantiales</taxon>
        <taxon>Ricciaceae</taxon>
        <taxon>Riccia</taxon>
    </lineage>
</organism>
<accession>A0ABD1YDU6</accession>
<feature type="domain" description="3'-5' exonuclease" evidence="4">
    <location>
        <begin position="48"/>
        <end position="216"/>
    </location>
</feature>
<sequence length="219" mass="24632">MDPTESESGEHKTNDVPLHVPTYDKEPPRSDSLTYTQDVACGTISVPCTVTNQGKAVEKCIERHTSDSMFGLDIEWRPNRRKGEDNKTALLQISSPTECLLVQLLHIDYMPDSLKNFLKDPTNFFAGVGISEDDSKLARDHGLVCKSLVELKNYGGSSLSRVLSLKDLPRQVLYLSIPKNRDVTLSDWAQLHLTRQQVDYACMDTWISCAVYKELKKSP</sequence>
<dbReference type="Pfam" id="PF01612">
    <property type="entry name" value="DNA_pol_A_exo1"/>
    <property type="match status" value="1"/>
</dbReference>
<evidence type="ECO:0000256" key="2">
    <source>
        <dbReference type="ARBA" id="ARBA00022801"/>
    </source>
</evidence>
<reference evidence="5 6" key="1">
    <citation type="submission" date="2024-09" db="EMBL/GenBank/DDBJ databases">
        <title>Chromosome-scale assembly of Riccia fluitans.</title>
        <authorList>
            <person name="Paukszto L."/>
            <person name="Sawicki J."/>
            <person name="Karawczyk K."/>
            <person name="Piernik-Szablinska J."/>
            <person name="Szczecinska M."/>
            <person name="Mazdziarz M."/>
        </authorList>
    </citation>
    <scope>NUCLEOTIDE SEQUENCE [LARGE SCALE GENOMIC DNA]</scope>
    <source>
        <strain evidence="5">Rf_01</strain>
        <tissue evidence="5">Aerial parts of the thallus</tissue>
    </source>
</reference>
<dbReference type="Proteomes" id="UP001605036">
    <property type="component" value="Unassembled WGS sequence"/>
</dbReference>
<dbReference type="PANTHER" id="PTHR13620">
    <property type="entry name" value="3-5 EXONUCLEASE"/>
    <property type="match status" value="1"/>
</dbReference>
<keyword evidence="2" id="KW-0378">Hydrolase</keyword>
<dbReference type="GO" id="GO:0008408">
    <property type="term" value="F:3'-5' exonuclease activity"/>
    <property type="evidence" value="ECO:0007669"/>
    <property type="project" value="UniProtKB-ARBA"/>
</dbReference>
<dbReference type="PANTHER" id="PTHR13620:SF104">
    <property type="entry name" value="EXONUCLEASE 3'-5' DOMAIN-CONTAINING PROTEIN 2"/>
    <property type="match status" value="1"/>
</dbReference>
<keyword evidence="6" id="KW-1185">Reference proteome</keyword>
<dbReference type="CDD" id="cd06141">
    <property type="entry name" value="WRN_exo"/>
    <property type="match status" value="1"/>
</dbReference>
<evidence type="ECO:0000313" key="6">
    <source>
        <dbReference type="Proteomes" id="UP001605036"/>
    </source>
</evidence>
<dbReference type="SUPFAM" id="SSF53098">
    <property type="entry name" value="Ribonuclease H-like"/>
    <property type="match status" value="1"/>
</dbReference>
<dbReference type="InterPro" id="IPR002562">
    <property type="entry name" value="3'-5'_exonuclease_dom"/>
</dbReference>
<comment type="caution">
    <text evidence="5">The sequence shown here is derived from an EMBL/GenBank/DDBJ whole genome shotgun (WGS) entry which is preliminary data.</text>
</comment>
<evidence type="ECO:0000256" key="1">
    <source>
        <dbReference type="ARBA" id="ARBA00022722"/>
    </source>
</evidence>
<keyword evidence="1" id="KW-0540">Nuclease</keyword>
<name>A0ABD1YDU6_9MARC</name>
<evidence type="ECO:0000313" key="5">
    <source>
        <dbReference type="EMBL" id="KAL2628690.1"/>
    </source>
</evidence>
<feature type="region of interest" description="Disordered" evidence="3">
    <location>
        <begin position="1"/>
        <end position="31"/>
    </location>
</feature>
<protein>
    <recommendedName>
        <fullName evidence="4">3'-5' exonuclease domain-containing protein</fullName>
    </recommendedName>
</protein>
<gene>
    <name evidence="5" type="ORF">R1flu_013376</name>
</gene>
<evidence type="ECO:0000256" key="3">
    <source>
        <dbReference type="SAM" id="MobiDB-lite"/>
    </source>
</evidence>